<dbReference type="AlphaFoldDB" id="A0A0U1P398"/>
<dbReference type="Proteomes" id="UP000199087">
    <property type="component" value="Unassembled WGS sequence"/>
</dbReference>
<protein>
    <submittedName>
        <fullName evidence="1">Uncharacterized protein</fullName>
    </submittedName>
</protein>
<sequence length="50" mass="5900">MIEQMEYWNGRFREGEIWGTETCPSAVMSINFLKEIKATNIFVIYNYGSM</sequence>
<dbReference type="STRING" id="1499688.BN000_04746"/>
<accession>A0A0U1P398</accession>
<dbReference type="EMBL" id="CVRB01000005">
    <property type="protein sequence ID" value="CRK84700.1"/>
    <property type="molecule type" value="Genomic_DNA"/>
</dbReference>
<reference evidence="2" key="1">
    <citation type="submission" date="2015-05" db="EMBL/GenBank/DDBJ databases">
        <authorList>
            <person name="Urmite Genomes"/>
        </authorList>
    </citation>
    <scope>NUCLEOTIDE SEQUENCE [LARGE SCALE GENOMIC DNA]</scope>
    <source>
        <strain evidence="2">LF1</strain>
    </source>
</reference>
<organism evidence="1 2">
    <name type="scientific">Neobacillus massiliamazoniensis</name>
    <dbReference type="NCBI Taxonomy" id="1499688"/>
    <lineage>
        <taxon>Bacteria</taxon>
        <taxon>Bacillati</taxon>
        <taxon>Bacillota</taxon>
        <taxon>Bacilli</taxon>
        <taxon>Bacillales</taxon>
        <taxon>Bacillaceae</taxon>
        <taxon>Neobacillus</taxon>
    </lineage>
</organism>
<proteinExistence type="predicted"/>
<evidence type="ECO:0000313" key="1">
    <source>
        <dbReference type="EMBL" id="CRK84700.1"/>
    </source>
</evidence>
<name>A0A0U1P398_9BACI</name>
<gene>
    <name evidence="1" type="ORF">BN000_04746</name>
</gene>
<evidence type="ECO:0000313" key="2">
    <source>
        <dbReference type="Proteomes" id="UP000199087"/>
    </source>
</evidence>
<dbReference type="RefSeq" id="WP_176699909.1">
    <property type="nucleotide sequence ID" value="NZ_CVRB01000005.1"/>
</dbReference>
<keyword evidence="2" id="KW-1185">Reference proteome</keyword>